<accession>A0A4R4NXQ4</accession>
<evidence type="ECO:0000313" key="2">
    <source>
        <dbReference type="Proteomes" id="UP000295431"/>
    </source>
</evidence>
<keyword evidence="2" id="KW-1185">Reference proteome</keyword>
<organism evidence="1 2">
    <name type="scientific">Actinomadura bangladeshensis</name>
    <dbReference type="NCBI Taxonomy" id="453573"/>
    <lineage>
        <taxon>Bacteria</taxon>
        <taxon>Bacillati</taxon>
        <taxon>Actinomycetota</taxon>
        <taxon>Actinomycetes</taxon>
        <taxon>Streptosporangiales</taxon>
        <taxon>Thermomonosporaceae</taxon>
        <taxon>Actinomadura</taxon>
    </lineage>
</organism>
<dbReference type="RefSeq" id="WP_131941820.1">
    <property type="nucleotide sequence ID" value="NZ_BAAAMX010000008.1"/>
</dbReference>
<proteinExistence type="predicted"/>
<dbReference type="EMBL" id="SMJW01000113">
    <property type="protein sequence ID" value="TDC12927.1"/>
    <property type="molecule type" value="Genomic_DNA"/>
</dbReference>
<evidence type="ECO:0000313" key="1">
    <source>
        <dbReference type="EMBL" id="TDC12927.1"/>
    </source>
</evidence>
<sequence length="101" mass="10675">MATGHPTTTSGRRPFLTALDEAVRKYGGMSSGIVPRNGTPVLYVINTESPSKFTEISADFIRGTWVFTRAPIGGTISAVGDLATATDTIARALGAHTRLRP</sequence>
<dbReference type="Proteomes" id="UP000295431">
    <property type="component" value="Unassembled WGS sequence"/>
</dbReference>
<protein>
    <submittedName>
        <fullName evidence="1">Uncharacterized protein</fullName>
    </submittedName>
</protein>
<comment type="caution">
    <text evidence="1">The sequence shown here is derived from an EMBL/GenBank/DDBJ whole genome shotgun (WGS) entry which is preliminary data.</text>
</comment>
<dbReference type="OrthoDB" id="3480344at2"/>
<gene>
    <name evidence="1" type="ORF">E1284_21875</name>
</gene>
<reference evidence="1 2" key="1">
    <citation type="submission" date="2019-03" db="EMBL/GenBank/DDBJ databases">
        <title>Draft genome sequences of novel Actinobacteria.</title>
        <authorList>
            <person name="Sahin N."/>
            <person name="Ay H."/>
            <person name="Saygin H."/>
        </authorList>
    </citation>
    <scope>NUCLEOTIDE SEQUENCE [LARGE SCALE GENOMIC DNA]</scope>
    <source>
        <strain evidence="1 2">DSM 45347</strain>
    </source>
</reference>
<name>A0A4R4NXQ4_9ACTN</name>
<dbReference type="AlphaFoldDB" id="A0A4R4NXQ4"/>